<organism evidence="6">
    <name type="scientific">Pseudomonas putida</name>
    <name type="common">Arthrobacter siderocapsulatus</name>
    <dbReference type="NCBI Taxonomy" id="303"/>
    <lineage>
        <taxon>Bacteria</taxon>
        <taxon>Pseudomonadati</taxon>
        <taxon>Pseudomonadota</taxon>
        <taxon>Gammaproteobacteria</taxon>
        <taxon>Pseudomonadales</taxon>
        <taxon>Pseudomonadaceae</taxon>
        <taxon>Pseudomonas</taxon>
    </lineage>
</organism>
<dbReference type="SUPFAM" id="SSF53850">
    <property type="entry name" value="Periplasmic binding protein-like II"/>
    <property type="match status" value="1"/>
</dbReference>
<evidence type="ECO:0000256" key="3">
    <source>
        <dbReference type="ARBA" id="ARBA00022729"/>
    </source>
</evidence>
<protein>
    <submittedName>
        <fullName evidence="6">Putrescine-binding periplasmic protein</fullName>
    </submittedName>
</protein>
<keyword evidence="4" id="KW-0574">Periplasm</keyword>
<dbReference type="InterPro" id="IPR001188">
    <property type="entry name" value="Sperm_putr-bd"/>
</dbReference>
<feature type="signal peptide" evidence="5">
    <location>
        <begin position="1"/>
        <end position="25"/>
    </location>
</feature>
<dbReference type="PRINTS" id="PR00909">
    <property type="entry name" value="SPERMDNBNDNG"/>
</dbReference>
<dbReference type="AlphaFoldDB" id="A0A1B2FEX0"/>
<accession>A0A1B2FEX0</accession>
<dbReference type="InterPro" id="IPR006059">
    <property type="entry name" value="SBP"/>
</dbReference>
<name>A0A1B2FEX0_PSEPU</name>
<evidence type="ECO:0000256" key="4">
    <source>
        <dbReference type="ARBA" id="ARBA00022764"/>
    </source>
</evidence>
<keyword evidence="3 5" id="KW-0732">Signal</keyword>
<evidence type="ECO:0000313" key="6">
    <source>
        <dbReference type="EMBL" id="ANY90724.1"/>
    </source>
</evidence>
<dbReference type="Pfam" id="PF13416">
    <property type="entry name" value="SBP_bac_8"/>
    <property type="match status" value="1"/>
</dbReference>
<proteinExistence type="predicted"/>
<dbReference type="Gene3D" id="3.40.190.10">
    <property type="entry name" value="Periplasmic binding protein-like II"/>
    <property type="match status" value="2"/>
</dbReference>
<gene>
    <name evidence="6" type="primary">potF_11</name>
    <name evidence="6" type="ORF">IEC33019_5244</name>
</gene>
<evidence type="ECO:0000256" key="1">
    <source>
        <dbReference type="ARBA" id="ARBA00004418"/>
    </source>
</evidence>
<evidence type="ECO:0000256" key="5">
    <source>
        <dbReference type="SAM" id="SignalP"/>
    </source>
</evidence>
<dbReference type="PANTHER" id="PTHR30222:SF12">
    <property type="entry name" value="NORSPERMIDINE SENSOR"/>
    <property type="match status" value="1"/>
</dbReference>
<sequence>MIRLKRLLVPFIAATLSTGALQAQAEQRTLRVYNWFDYITPQTLTDFQKDSGVKLIYDIFDTNEALEAKLLTGNSGYDVVVPSNVFLAKQIEAGVFQPLDRTKLPNWQHLDPALMKLIEANDPGNKFAVPYMYGTVLIGFNPDKVKAVLGDKAPVDSWDLIFKEENIAKLKQCGVALLDSPSEILPLALQYLGLPPNSEKPADYKKAEELMLKIRPHITYFHSSKYMADIANGDICVAVGYSGSFSQAANRARDAKNGVVVDMRLPKEGAPIWFDMLAIPKNAANPEDAHTFINYLLRPEVIAPISDFVGYPNPNKDATDKVSPAIRNNPNLYPTAEAMAKLYTLKPLPREAERARTRAWTRIKSGT</sequence>
<keyword evidence="2" id="KW-0813">Transport</keyword>
<dbReference type="PANTHER" id="PTHR30222">
    <property type="entry name" value="SPERMIDINE/PUTRESCINE-BINDING PERIPLASMIC PROTEIN"/>
    <property type="match status" value="1"/>
</dbReference>
<feature type="chain" id="PRO_5008537006" evidence="5">
    <location>
        <begin position="26"/>
        <end position="367"/>
    </location>
</feature>
<dbReference type="GO" id="GO:0015846">
    <property type="term" value="P:polyamine transport"/>
    <property type="evidence" value="ECO:0007669"/>
    <property type="project" value="InterPro"/>
</dbReference>
<comment type="subcellular location">
    <subcellularLocation>
        <location evidence="1">Periplasm</location>
    </subcellularLocation>
</comment>
<dbReference type="EMBL" id="CP016634">
    <property type="protein sequence ID" value="ANY90724.1"/>
    <property type="molecule type" value="Genomic_DNA"/>
</dbReference>
<dbReference type="RefSeq" id="WP_070093413.1">
    <property type="nucleotide sequence ID" value="NZ_CP016634.1"/>
</dbReference>
<reference evidence="6" key="1">
    <citation type="submission" date="2016-07" db="EMBL/GenBank/DDBJ databases">
        <title>New class B carbapenemase carried by novel plasmid in Pseudomonas putida enviromental strain in eastern Amazonia.</title>
        <authorList>
            <person name="Souza C.O."/>
            <person name="Lima K.V."/>
            <person name="Brasiliense D.M."/>
            <person name="Perez-Chaparro P.J."/>
            <person name="Mamizuka E.M."/>
            <person name="Lima M.O."/>
            <person name="Lima L.N."/>
            <person name="McCulloch J.A."/>
        </authorList>
    </citation>
    <scope>NUCLEOTIDE SEQUENCE [LARGE SCALE GENOMIC DNA]</scope>
    <source>
        <strain evidence="6">IEC33019</strain>
    </source>
</reference>
<dbReference type="GO" id="GO:0042597">
    <property type="term" value="C:periplasmic space"/>
    <property type="evidence" value="ECO:0007669"/>
    <property type="project" value="UniProtKB-SubCell"/>
</dbReference>
<dbReference type="PIRSF" id="PIRSF019574">
    <property type="entry name" value="Periplasmic_polyamine_BP"/>
    <property type="match status" value="1"/>
</dbReference>
<dbReference type="GO" id="GO:0019808">
    <property type="term" value="F:polyamine binding"/>
    <property type="evidence" value="ECO:0007669"/>
    <property type="project" value="InterPro"/>
</dbReference>
<evidence type="ECO:0000256" key="2">
    <source>
        <dbReference type="ARBA" id="ARBA00022448"/>
    </source>
</evidence>
<dbReference type="CDD" id="cd13659">
    <property type="entry name" value="PBP2_PotF"/>
    <property type="match status" value="1"/>
</dbReference>